<dbReference type="Gene3D" id="3.90.79.10">
    <property type="entry name" value="Nucleoside Triphosphate Pyrophosphohydrolase"/>
    <property type="match status" value="1"/>
</dbReference>
<organism evidence="4 5">
    <name type="scientific">Candidatus Faecivivens stercoripullorum</name>
    <dbReference type="NCBI Taxonomy" id="2840805"/>
    <lineage>
        <taxon>Bacteria</taxon>
        <taxon>Bacillati</taxon>
        <taxon>Bacillota</taxon>
        <taxon>Clostridia</taxon>
        <taxon>Eubacteriales</taxon>
        <taxon>Oscillospiraceae</taxon>
        <taxon>Oscillospiraceae incertae sedis</taxon>
        <taxon>Candidatus Faecivivens</taxon>
    </lineage>
</organism>
<dbReference type="InterPro" id="IPR015797">
    <property type="entry name" value="NUDIX_hydrolase-like_dom_sf"/>
</dbReference>
<dbReference type="PANTHER" id="PTHR43736">
    <property type="entry name" value="ADP-RIBOSE PYROPHOSPHATASE"/>
    <property type="match status" value="1"/>
</dbReference>
<dbReference type="Proteomes" id="UP000824160">
    <property type="component" value="Unassembled WGS sequence"/>
</dbReference>
<dbReference type="InterPro" id="IPR014078">
    <property type="entry name" value="Nudix_YtkD"/>
</dbReference>
<proteinExistence type="inferred from homology"/>
<dbReference type="PANTHER" id="PTHR43736:SF1">
    <property type="entry name" value="DIHYDRONEOPTERIN TRIPHOSPHATE DIPHOSPHATASE"/>
    <property type="match status" value="1"/>
</dbReference>
<comment type="similarity">
    <text evidence="1">Belongs to the Nudix hydrolase family.</text>
</comment>
<protein>
    <submittedName>
        <fullName evidence="4">NUDIX domain-containing protein</fullName>
    </submittedName>
</protein>
<gene>
    <name evidence="4" type="ORF">IAC43_07380</name>
</gene>
<dbReference type="EMBL" id="DVLW01000203">
    <property type="protein sequence ID" value="HIT94993.1"/>
    <property type="molecule type" value="Genomic_DNA"/>
</dbReference>
<name>A0A9D1KRE5_9FIRM</name>
<dbReference type="AlphaFoldDB" id="A0A9D1KRE5"/>
<comment type="caution">
    <text evidence="4">The sequence shown here is derived from an EMBL/GenBank/DDBJ whole genome shotgun (WGS) entry which is preliminary data.</text>
</comment>
<dbReference type="PROSITE" id="PS51462">
    <property type="entry name" value="NUDIX"/>
    <property type="match status" value="1"/>
</dbReference>
<evidence type="ECO:0000313" key="4">
    <source>
        <dbReference type="EMBL" id="HIT94993.1"/>
    </source>
</evidence>
<evidence type="ECO:0000256" key="2">
    <source>
        <dbReference type="ARBA" id="ARBA00022801"/>
    </source>
</evidence>
<feature type="domain" description="Nudix hydrolase" evidence="3">
    <location>
        <begin position="2"/>
        <end position="135"/>
    </location>
</feature>
<sequence length="147" mass="16800">MEYVPVPHSAVFAPGSLARYKYVVMFAQYQGKWLFCRHKKRTTIETAGGHIEPGETPLQAAKRELWEETGAEKFTIHELFDYVSEDTKGAASGVVFLAEIETLGELPESFEMAERKLFDRLPDETDIWTYPAITPELIAKLREMGYH</sequence>
<dbReference type="Pfam" id="PF00293">
    <property type="entry name" value="NUDIX"/>
    <property type="match status" value="1"/>
</dbReference>
<dbReference type="InterPro" id="IPR000086">
    <property type="entry name" value="NUDIX_hydrolase_dom"/>
</dbReference>
<dbReference type="SUPFAM" id="SSF55811">
    <property type="entry name" value="Nudix"/>
    <property type="match status" value="1"/>
</dbReference>
<dbReference type="PROSITE" id="PS00893">
    <property type="entry name" value="NUDIX_BOX"/>
    <property type="match status" value="1"/>
</dbReference>
<dbReference type="CDD" id="cd04665">
    <property type="entry name" value="NUDIX_RppH"/>
    <property type="match status" value="1"/>
</dbReference>
<evidence type="ECO:0000259" key="3">
    <source>
        <dbReference type="PROSITE" id="PS51462"/>
    </source>
</evidence>
<evidence type="ECO:0000256" key="1">
    <source>
        <dbReference type="ARBA" id="ARBA00005582"/>
    </source>
</evidence>
<evidence type="ECO:0000313" key="5">
    <source>
        <dbReference type="Proteomes" id="UP000824160"/>
    </source>
</evidence>
<dbReference type="GO" id="GO:0016787">
    <property type="term" value="F:hydrolase activity"/>
    <property type="evidence" value="ECO:0007669"/>
    <property type="project" value="UniProtKB-KW"/>
</dbReference>
<reference evidence="4" key="1">
    <citation type="submission" date="2020-10" db="EMBL/GenBank/DDBJ databases">
        <authorList>
            <person name="Gilroy R."/>
        </authorList>
    </citation>
    <scope>NUCLEOTIDE SEQUENCE</scope>
    <source>
        <strain evidence="4">ChiBcec7-5410</strain>
    </source>
</reference>
<keyword evidence="2" id="KW-0378">Hydrolase</keyword>
<dbReference type="InterPro" id="IPR020084">
    <property type="entry name" value="NUDIX_hydrolase_CS"/>
</dbReference>
<reference evidence="4" key="2">
    <citation type="journal article" date="2021" name="PeerJ">
        <title>Extensive microbial diversity within the chicken gut microbiome revealed by metagenomics and culture.</title>
        <authorList>
            <person name="Gilroy R."/>
            <person name="Ravi A."/>
            <person name="Getino M."/>
            <person name="Pursley I."/>
            <person name="Horton D.L."/>
            <person name="Alikhan N.F."/>
            <person name="Baker D."/>
            <person name="Gharbi K."/>
            <person name="Hall N."/>
            <person name="Watson M."/>
            <person name="Adriaenssens E.M."/>
            <person name="Foster-Nyarko E."/>
            <person name="Jarju S."/>
            <person name="Secka A."/>
            <person name="Antonio M."/>
            <person name="Oren A."/>
            <person name="Chaudhuri R.R."/>
            <person name="La Ragione R."/>
            <person name="Hildebrand F."/>
            <person name="Pallen M.J."/>
        </authorList>
    </citation>
    <scope>NUCLEOTIDE SEQUENCE</scope>
    <source>
        <strain evidence="4">ChiBcec7-5410</strain>
    </source>
</reference>
<accession>A0A9D1KRE5</accession>